<dbReference type="GO" id="GO:0005524">
    <property type="term" value="F:ATP binding"/>
    <property type="evidence" value="ECO:0007669"/>
    <property type="project" value="UniProtKB-KW"/>
</dbReference>
<evidence type="ECO:0000256" key="4">
    <source>
        <dbReference type="ARBA" id="ARBA00022840"/>
    </source>
</evidence>
<dbReference type="Pfam" id="PF00005">
    <property type="entry name" value="ABC_tran"/>
    <property type="match status" value="1"/>
</dbReference>
<sequence>MTSPRGQIDISGVTKRFRIKDRPLLALDQISLSVAPGEFVSIVGPSGCGKSTLLRLLAGLERADSGRLVKDGTEISGPSLDRGLVFQEPRLFPWLTVVQNITLGLQNQRMSRAERRRGVAEHIDLVGLAGFENAYPHQLSGGMAQRAAIARALVNRPEVLLLDEPFGALDALTRARLQGELQRIWAHEGITMLLVTHDVDEAVILGDRVVVMAPRPGRIARGVEVDLPHPRIRADDRLVRLRNDIILGLEADEASTNAQRPAAA</sequence>
<dbReference type="EMBL" id="QJJK01000006">
    <property type="protein sequence ID" value="PXW57934.1"/>
    <property type="molecule type" value="Genomic_DNA"/>
</dbReference>
<keyword evidence="7" id="KW-1185">Reference proteome</keyword>
<comment type="similarity">
    <text evidence="1">Belongs to the ABC transporter superfamily.</text>
</comment>
<dbReference type="InterPro" id="IPR027417">
    <property type="entry name" value="P-loop_NTPase"/>
</dbReference>
<dbReference type="OrthoDB" id="9807242at2"/>
<dbReference type="PROSITE" id="PS00211">
    <property type="entry name" value="ABC_TRANSPORTER_1"/>
    <property type="match status" value="1"/>
</dbReference>
<evidence type="ECO:0000259" key="5">
    <source>
        <dbReference type="PROSITE" id="PS50893"/>
    </source>
</evidence>
<dbReference type="CDD" id="cd03293">
    <property type="entry name" value="ABC_NrtD_SsuB_transporters"/>
    <property type="match status" value="1"/>
</dbReference>
<reference evidence="6 7" key="1">
    <citation type="submission" date="2018-05" db="EMBL/GenBank/DDBJ databases">
        <title>Genomic Encyclopedia of Type Strains, Phase IV (KMG-IV): sequencing the most valuable type-strain genomes for metagenomic binning, comparative biology and taxonomic classification.</title>
        <authorList>
            <person name="Goeker M."/>
        </authorList>
    </citation>
    <scope>NUCLEOTIDE SEQUENCE [LARGE SCALE GENOMIC DNA]</scope>
    <source>
        <strain evidence="6 7">DSM 6462</strain>
    </source>
</reference>
<evidence type="ECO:0000313" key="6">
    <source>
        <dbReference type="EMBL" id="PXW57934.1"/>
    </source>
</evidence>
<dbReference type="SUPFAM" id="SSF52540">
    <property type="entry name" value="P-loop containing nucleoside triphosphate hydrolases"/>
    <property type="match status" value="1"/>
</dbReference>
<dbReference type="GO" id="GO:0016887">
    <property type="term" value="F:ATP hydrolysis activity"/>
    <property type="evidence" value="ECO:0007669"/>
    <property type="project" value="InterPro"/>
</dbReference>
<dbReference type="RefSeq" id="WP_110375261.1">
    <property type="nucleotide sequence ID" value="NZ_JAHBRY010000001.1"/>
</dbReference>
<evidence type="ECO:0000256" key="2">
    <source>
        <dbReference type="ARBA" id="ARBA00022448"/>
    </source>
</evidence>
<evidence type="ECO:0000256" key="1">
    <source>
        <dbReference type="ARBA" id="ARBA00005417"/>
    </source>
</evidence>
<dbReference type="AlphaFoldDB" id="A0A2V3U617"/>
<name>A0A2V3U617_9HYPH</name>
<dbReference type="InterPro" id="IPR003439">
    <property type="entry name" value="ABC_transporter-like_ATP-bd"/>
</dbReference>
<comment type="caution">
    <text evidence="6">The sequence shown here is derived from an EMBL/GenBank/DDBJ whole genome shotgun (WGS) entry which is preliminary data.</text>
</comment>
<feature type="domain" description="ABC transporter" evidence="5">
    <location>
        <begin position="8"/>
        <end position="241"/>
    </location>
</feature>
<organism evidence="6 7">
    <name type="scientific">Chelatococcus asaccharovorans</name>
    <dbReference type="NCBI Taxonomy" id="28210"/>
    <lineage>
        <taxon>Bacteria</taxon>
        <taxon>Pseudomonadati</taxon>
        <taxon>Pseudomonadota</taxon>
        <taxon>Alphaproteobacteria</taxon>
        <taxon>Hyphomicrobiales</taxon>
        <taxon>Chelatococcaceae</taxon>
        <taxon>Chelatococcus</taxon>
    </lineage>
</organism>
<dbReference type="Gene3D" id="3.40.50.300">
    <property type="entry name" value="P-loop containing nucleotide triphosphate hydrolases"/>
    <property type="match status" value="1"/>
</dbReference>
<accession>A0A2V3U617</accession>
<proteinExistence type="inferred from homology"/>
<dbReference type="PANTHER" id="PTHR42788">
    <property type="entry name" value="TAURINE IMPORT ATP-BINDING PROTEIN-RELATED"/>
    <property type="match status" value="1"/>
</dbReference>
<dbReference type="InterPro" id="IPR003593">
    <property type="entry name" value="AAA+_ATPase"/>
</dbReference>
<evidence type="ECO:0000313" key="7">
    <source>
        <dbReference type="Proteomes" id="UP000248021"/>
    </source>
</evidence>
<dbReference type="PANTHER" id="PTHR42788:SF13">
    <property type="entry name" value="ALIPHATIC SULFONATES IMPORT ATP-BINDING PROTEIN SSUB"/>
    <property type="match status" value="1"/>
</dbReference>
<dbReference type="InterPro" id="IPR017871">
    <property type="entry name" value="ABC_transporter-like_CS"/>
</dbReference>
<keyword evidence="3" id="KW-0547">Nucleotide-binding</keyword>
<dbReference type="Proteomes" id="UP000248021">
    <property type="component" value="Unassembled WGS sequence"/>
</dbReference>
<keyword evidence="2" id="KW-0813">Transport</keyword>
<dbReference type="InterPro" id="IPR050166">
    <property type="entry name" value="ABC_transporter_ATP-bind"/>
</dbReference>
<protein>
    <submittedName>
        <fullName evidence="6">Sulfonate transport system ATP-binding protein</fullName>
    </submittedName>
</protein>
<gene>
    <name evidence="6" type="ORF">C7450_106106</name>
</gene>
<keyword evidence="4 6" id="KW-0067">ATP-binding</keyword>
<evidence type="ECO:0000256" key="3">
    <source>
        <dbReference type="ARBA" id="ARBA00022741"/>
    </source>
</evidence>
<dbReference type="PROSITE" id="PS50893">
    <property type="entry name" value="ABC_TRANSPORTER_2"/>
    <property type="match status" value="1"/>
</dbReference>
<dbReference type="SMART" id="SM00382">
    <property type="entry name" value="AAA"/>
    <property type="match status" value="1"/>
</dbReference>